<proteinExistence type="predicted"/>
<sequence length="270" mass="27907">MNRPDDRPGCRHAGVAESGPTTEPAAHRRWVVVGVAVVVALIAGIGAYLILDGDDEAASSSAFCQAFAAPVWGTTSDGDAVDVIVFVNADATDEVRSELERRVRDDPAAASVLAVSQEKAYEEFTDLFADDPEMLAAVSPEILPSSLRVGLTPEAADEPGEWARAWEDEPGVFRVVTDDVSLPGGVTVGESLTHLLTIASPGDVVAVPNPTEAIDALVDAAPESIADDIAAIVAAGDGGGSVTLPTAEVTDSLIQAARRIRDHADATCGD</sequence>
<organism evidence="4 5">
    <name type="scientific">Actinomarinicola tropica</name>
    <dbReference type="NCBI Taxonomy" id="2789776"/>
    <lineage>
        <taxon>Bacteria</taxon>
        <taxon>Bacillati</taxon>
        <taxon>Actinomycetota</taxon>
        <taxon>Acidimicrobiia</taxon>
        <taxon>Acidimicrobiales</taxon>
        <taxon>Iamiaceae</taxon>
        <taxon>Actinomarinicola</taxon>
    </lineage>
</organism>
<protein>
    <recommendedName>
        <fullName evidence="3">FtsX extracellular domain-containing protein</fullName>
    </recommendedName>
</protein>
<dbReference type="KEGG" id="atq:GH723_12075"/>
<dbReference type="Pfam" id="PF18075">
    <property type="entry name" value="FtsX_ECD"/>
    <property type="match status" value="1"/>
</dbReference>
<evidence type="ECO:0000256" key="2">
    <source>
        <dbReference type="SAM" id="Phobius"/>
    </source>
</evidence>
<evidence type="ECO:0000259" key="3">
    <source>
        <dbReference type="Pfam" id="PF18075"/>
    </source>
</evidence>
<dbReference type="Proteomes" id="UP000334019">
    <property type="component" value="Chromosome"/>
</dbReference>
<evidence type="ECO:0000313" key="5">
    <source>
        <dbReference type="Proteomes" id="UP000334019"/>
    </source>
</evidence>
<evidence type="ECO:0000313" key="4">
    <source>
        <dbReference type="EMBL" id="QGG95774.1"/>
    </source>
</evidence>
<dbReference type="InterPro" id="IPR040690">
    <property type="entry name" value="FtsX_ECD"/>
</dbReference>
<gene>
    <name evidence="4" type="ORF">GH723_12075</name>
</gene>
<keyword evidence="2" id="KW-0472">Membrane</keyword>
<name>A0A5Q2RJV6_9ACTN</name>
<feature type="transmembrane region" description="Helical" evidence="2">
    <location>
        <begin position="30"/>
        <end position="51"/>
    </location>
</feature>
<feature type="domain" description="FtsX extracellular" evidence="3">
    <location>
        <begin position="81"/>
        <end position="172"/>
    </location>
</feature>
<dbReference type="RefSeq" id="WP_153759880.1">
    <property type="nucleotide sequence ID" value="NZ_CP045851.1"/>
</dbReference>
<keyword evidence="5" id="KW-1185">Reference proteome</keyword>
<keyword evidence="2" id="KW-0812">Transmembrane</keyword>
<keyword evidence="2" id="KW-1133">Transmembrane helix</keyword>
<dbReference type="Gene3D" id="3.30.70.3040">
    <property type="match status" value="1"/>
</dbReference>
<accession>A0A5Q2RJV6</accession>
<dbReference type="EMBL" id="CP045851">
    <property type="protein sequence ID" value="QGG95774.1"/>
    <property type="molecule type" value="Genomic_DNA"/>
</dbReference>
<reference evidence="4 5" key="1">
    <citation type="submission" date="2019-11" db="EMBL/GenBank/DDBJ databases">
        <authorList>
            <person name="He Y."/>
        </authorList>
    </citation>
    <scope>NUCLEOTIDE SEQUENCE [LARGE SCALE GENOMIC DNA]</scope>
    <source>
        <strain evidence="4 5">SCSIO 58843</strain>
    </source>
</reference>
<feature type="region of interest" description="Disordered" evidence="1">
    <location>
        <begin position="1"/>
        <end position="21"/>
    </location>
</feature>
<dbReference type="AlphaFoldDB" id="A0A5Q2RJV6"/>
<evidence type="ECO:0000256" key="1">
    <source>
        <dbReference type="SAM" id="MobiDB-lite"/>
    </source>
</evidence>